<dbReference type="EMBL" id="JAWQEG010002477">
    <property type="protein sequence ID" value="KAK3871716.1"/>
    <property type="molecule type" value="Genomic_DNA"/>
</dbReference>
<gene>
    <name evidence="2" type="ORF">Pcinc_023162</name>
</gene>
<dbReference type="AlphaFoldDB" id="A0AAE1KCL2"/>
<evidence type="ECO:0000313" key="2">
    <source>
        <dbReference type="EMBL" id="KAK3871716.1"/>
    </source>
</evidence>
<evidence type="ECO:0000256" key="1">
    <source>
        <dbReference type="SAM" id="MobiDB-lite"/>
    </source>
</evidence>
<feature type="compositionally biased region" description="Pro residues" evidence="1">
    <location>
        <begin position="161"/>
        <end position="178"/>
    </location>
</feature>
<protein>
    <submittedName>
        <fullName evidence="2">Uncharacterized protein</fullName>
    </submittedName>
</protein>
<keyword evidence="3" id="KW-1185">Reference proteome</keyword>
<sequence length="268" mass="29183">MGRSEAGQVKLKVPRKARQDKLEAGHAAGDPPPSYLVRLSPELRLHWALSLRLGLTLGQPSGQRCPWRLLLPLNLIILFTWKREPAGLVAFVYSPETFTSFSKSSPIPSSDIIPLILFLPYIPYIITPAFPYFPYIITPALPYIHTSSPLPSSTSVHHHPFPPIHSRPSPTLPSPPAGSTPEFGRASPGFVEASVGQRGGGDGLKCRGGRGLHAAGGHVGGGGFDHSCSAHTNPANTYSVLPFLSNTCLDDPPLLFSPMYWKYNFWHH</sequence>
<accession>A0AAE1KCL2</accession>
<feature type="region of interest" description="Disordered" evidence="1">
    <location>
        <begin position="1"/>
        <end position="29"/>
    </location>
</feature>
<proteinExistence type="predicted"/>
<name>A0AAE1KCL2_PETCI</name>
<dbReference type="Proteomes" id="UP001286313">
    <property type="component" value="Unassembled WGS sequence"/>
</dbReference>
<comment type="caution">
    <text evidence="2">The sequence shown here is derived from an EMBL/GenBank/DDBJ whole genome shotgun (WGS) entry which is preliminary data.</text>
</comment>
<evidence type="ECO:0000313" key="3">
    <source>
        <dbReference type="Proteomes" id="UP001286313"/>
    </source>
</evidence>
<feature type="region of interest" description="Disordered" evidence="1">
    <location>
        <begin position="154"/>
        <end position="202"/>
    </location>
</feature>
<organism evidence="2 3">
    <name type="scientific">Petrolisthes cinctipes</name>
    <name type="common">Flat porcelain crab</name>
    <dbReference type="NCBI Taxonomy" id="88211"/>
    <lineage>
        <taxon>Eukaryota</taxon>
        <taxon>Metazoa</taxon>
        <taxon>Ecdysozoa</taxon>
        <taxon>Arthropoda</taxon>
        <taxon>Crustacea</taxon>
        <taxon>Multicrustacea</taxon>
        <taxon>Malacostraca</taxon>
        <taxon>Eumalacostraca</taxon>
        <taxon>Eucarida</taxon>
        <taxon>Decapoda</taxon>
        <taxon>Pleocyemata</taxon>
        <taxon>Anomura</taxon>
        <taxon>Galatheoidea</taxon>
        <taxon>Porcellanidae</taxon>
        <taxon>Petrolisthes</taxon>
    </lineage>
</organism>
<reference evidence="2" key="1">
    <citation type="submission" date="2023-10" db="EMBL/GenBank/DDBJ databases">
        <title>Genome assemblies of two species of porcelain crab, Petrolisthes cinctipes and Petrolisthes manimaculis (Anomura: Porcellanidae).</title>
        <authorList>
            <person name="Angst P."/>
        </authorList>
    </citation>
    <scope>NUCLEOTIDE SEQUENCE</scope>
    <source>
        <strain evidence="2">PB745_01</strain>
        <tissue evidence="2">Gill</tissue>
    </source>
</reference>